<keyword evidence="2" id="KW-1185">Reference proteome</keyword>
<reference evidence="1 2" key="1">
    <citation type="submission" date="2017-08" db="EMBL/GenBank/DDBJ databases">
        <title>Mesorhizobium wenxinae sp. nov., a novel rhizobial species isolated from root nodules of chickpea (Cicer arietinum L.).</title>
        <authorList>
            <person name="Zhang J."/>
        </authorList>
    </citation>
    <scope>NUCLEOTIDE SEQUENCE [LARGE SCALE GENOMIC DNA]</scope>
    <source>
        <strain evidence="1 2">SDW018</strain>
    </source>
</reference>
<dbReference type="AlphaFoldDB" id="A0A271LHA8"/>
<organism evidence="1 2">
    <name type="scientific">Mesorhizobium temperatum</name>
    <dbReference type="NCBI Taxonomy" id="241416"/>
    <lineage>
        <taxon>Bacteria</taxon>
        <taxon>Pseudomonadati</taxon>
        <taxon>Pseudomonadota</taxon>
        <taxon>Alphaproteobacteria</taxon>
        <taxon>Hyphomicrobiales</taxon>
        <taxon>Phyllobacteriaceae</taxon>
        <taxon>Mesorhizobium</taxon>
    </lineage>
</organism>
<name>A0A271LHA8_9HYPH</name>
<sequence length="71" mass="8249">MPNPESEEIETVVRLLSDRSPATFQTRYAKCEAIIARHFEDGSEFLFALIKAAVEADVQRQSDYRRRFVSR</sequence>
<evidence type="ECO:0000313" key="1">
    <source>
        <dbReference type="EMBL" id="PAQ06700.1"/>
    </source>
</evidence>
<evidence type="ECO:0000313" key="2">
    <source>
        <dbReference type="Proteomes" id="UP000216442"/>
    </source>
</evidence>
<dbReference type="EMBL" id="NPKJ01000064">
    <property type="protein sequence ID" value="PAQ06700.1"/>
    <property type="molecule type" value="Genomic_DNA"/>
</dbReference>
<proteinExistence type="predicted"/>
<dbReference type="Proteomes" id="UP000216442">
    <property type="component" value="Unassembled WGS sequence"/>
</dbReference>
<gene>
    <name evidence="1" type="ORF">CIT26_24255</name>
</gene>
<protein>
    <submittedName>
        <fullName evidence="1">Uncharacterized protein</fullName>
    </submittedName>
</protein>
<accession>A0A271LHA8</accession>
<comment type="caution">
    <text evidence="1">The sequence shown here is derived from an EMBL/GenBank/DDBJ whole genome shotgun (WGS) entry which is preliminary data.</text>
</comment>